<reference evidence="12 13" key="1">
    <citation type="submission" date="2016-08" db="EMBL/GenBank/DDBJ databases">
        <title>A Parts List for Fungal Cellulosomes Revealed by Comparative Genomics.</title>
        <authorList>
            <consortium name="DOE Joint Genome Institute"/>
            <person name="Haitjema C.H."/>
            <person name="Gilmore S.P."/>
            <person name="Henske J.K."/>
            <person name="Solomon K.V."/>
            <person name="De Groot R."/>
            <person name="Kuo A."/>
            <person name="Mondo S.J."/>
            <person name="Salamov A.A."/>
            <person name="Labutti K."/>
            <person name="Zhao Z."/>
            <person name="Chiniquy J."/>
            <person name="Barry K."/>
            <person name="Brewer H.M."/>
            <person name="Purvine S.O."/>
            <person name="Wright A.T."/>
            <person name="Boxma B."/>
            <person name="Van Alen T."/>
            <person name="Hackstein J.H."/>
            <person name="Baker S.E."/>
            <person name="Grigoriev I.V."/>
            <person name="O'Malley M.A."/>
        </authorList>
    </citation>
    <scope>NUCLEOTIDE SEQUENCE [LARGE SCALE GENOMIC DNA]</scope>
    <source>
        <strain evidence="12 13">S4</strain>
    </source>
</reference>
<feature type="compositionally biased region" description="Low complexity" evidence="8">
    <location>
        <begin position="35"/>
        <end position="44"/>
    </location>
</feature>
<feature type="compositionally biased region" description="Basic and acidic residues" evidence="8">
    <location>
        <begin position="15"/>
        <end position="24"/>
    </location>
</feature>
<dbReference type="Pfam" id="PF24899">
    <property type="entry name" value="UBA_DHX29"/>
    <property type="match status" value="1"/>
</dbReference>
<dbReference type="GO" id="GO:0003723">
    <property type="term" value="F:RNA binding"/>
    <property type="evidence" value="ECO:0007669"/>
    <property type="project" value="UniProtKB-KW"/>
</dbReference>
<protein>
    <recommendedName>
        <fullName evidence="1">RNA helicase</fullName>
        <ecNumber evidence="1">3.6.4.13</ecNumber>
    </recommendedName>
</protein>
<dbReference type="Pfam" id="PF00271">
    <property type="entry name" value="Helicase_C"/>
    <property type="match status" value="1"/>
</dbReference>
<dbReference type="InterPro" id="IPR027417">
    <property type="entry name" value="P-loop_NTPase"/>
</dbReference>
<dbReference type="InterPro" id="IPR007502">
    <property type="entry name" value="Helicase-assoc_dom"/>
</dbReference>
<dbReference type="Pfam" id="PF24385">
    <property type="entry name" value="DSRM_DHX29"/>
    <property type="match status" value="1"/>
</dbReference>
<evidence type="ECO:0000256" key="4">
    <source>
        <dbReference type="ARBA" id="ARBA00022806"/>
    </source>
</evidence>
<evidence type="ECO:0000256" key="6">
    <source>
        <dbReference type="ARBA" id="ARBA00022884"/>
    </source>
</evidence>
<feature type="region of interest" description="Disordered" evidence="8">
    <location>
        <begin position="509"/>
        <end position="545"/>
    </location>
</feature>
<dbReference type="GO" id="GO:0003724">
    <property type="term" value="F:RNA helicase activity"/>
    <property type="evidence" value="ECO:0007669"/>
    <property type="project" value="UniProtKB-EC"/>
</dbReference>
<dbReference type="Pfam" id="PF00270">
    <property type="entry name" value="DEAD"/>
    <property type="match status" value="1"/>
</dbReference>
<dbReference type="InterPro" id="IPR002464">
    <property type="entry name" value="DNA/RNA_helicase_DEAH_CS"/>
</dbReference>
<dbReference type="GO" id="GO:0016787">
    <property type="term" value="F:hydrolase activity"/>
    <property type="evidence" value="ECO:0007669"/>
    <property type="project" value="UniProtKB-KW"/>
</dbReference>
<organism evidence="12 13">
    <name type="scientific">Anaeromyces robustus</name>
    <dbReference type="NCBI Taxonomy" id="1754192"/>
    <lineage>
        <taxon>Eukaryota</taxon>
        <taxon>Fungi</taxon>
        <taxon>Fungi incertae sedis</taxon>
        <taxon>Chytridiomycota</taxon>
        <taxon>Chytridiomycota incertae sedis</taxon>
        <taxon>Neocallimastigomycetes</taxon>
        <taxon>Neocallimastigales</taxon>
        <taxon>Neocallimastigaceae</taxon>
        <taxon>Anaeromyces</taxon>
    </lineage>
</organism>
<name>A0A1Y1XF32_9FUNG</name>
<dbReference type="Pfam" id="PF05773">
    <property type="entry name" value="RWD"/>
    <property type="match status" value="1"/>
</dbReference>
<dbReference type="InterPro" id="IPR011709">
    <property type="entry name" value="DEAD-box_helicase_OB_fold"/>
</dbReference>
<keyword evidence="3 12" id="KW-0378">Hydrolase</keyword>
<dbReference type="Gene3D" id="3.10.110.10">
    <property type="entry name" value="Ubiquitin Conjugating Enzyme"/>
    <property type="match status" value="1"/>
</dbReference>
<dbReference type="CDD" id="cd18791">
    <property type="entry name" value="SF2_C_RHA"/>
    <property type="match status" value="1"/>
</dbReference>
<dbReference type="GO" id="GO:0005524">
    <property type="term" value="F:ATP binding"/>
    <property type="evidence" value="ECO:0007669"/>
    <property type="project" value="UniProtKB-KW"/>
</dbReference>
<evidence type="ECO:0000313" key="13">
    <source>
        <dbReference type="Proteomes" id="UP000193944"/>
    </source>
</evidence>
<keyword evidence="5" id="KW-0067">ATP-binding</keyword>
<dbReference type="STRING" id="1754192.A0A1Y1XF32"/>
<dbReference type="SUPFAM" id="SSF52540">
    <property type="entry name" value="P-loop containing nucleoside triphosphate hydrolases"/>
    <property type="match status" value="1"/>
</dbReference>
<dbReference type="InterPro" id="IPR016135">
    <property type="entry name" value="UBQ-conjugating_enzyme/RWD"/>
</dbReference>
<dbReference type="InterPro" id="IPR014001">
    <property type="entry name" value="Helicase_ATP-bd"/>
</dbReference>
<dbReference type="Pfam" id="PF07717">
    <property type="entry name" value="OB_NTP_bind"/>
    <property type="match status" value="1"/>
</dbReference>
<dbReference type="FunFam" id="3.40.50.300:FF:000526">
    <property type="entry name" value="DExH-box ATP-dependent RNA helicase DExH3"/>
    <property type="match status" value="1"/>
</dbReference>
<dbReference type="Pfam" id="PF21010">
    <property type="entry name" value="HA2_C"/>
    <property type="match status" value="1"/>
</dbReference>
<dbReference type="Pfam" id="PF04408">
    <property type="entry name" value="WHD_HA2"/>
    <property type="match status" value="1"/>
</dbReference>
<dbReference type="SMART" id="SM00591">
    <property type="entry name" value="RWD"/>
    <property type="match status" value="1"/>
</dbReference>
<keyword evidence="2" id="KW-0547">Nucleotide-binding</keyword>
<dbReference type="SUPFAM" id="SSF54495">
    <property type="entry name" value="UBC-like"/>
    <property type="match status" value="1"/>
</dbReference>
<comment type="similarity">
    <text evidence="7">Belongs to the DExH box helicase family.</text>
</comment>
<evidence type="ECO:0000256" key="2">
    <source>
        <dbReference type="ARBA" id="ARBA00022741"/>
    </source>
</evidence>
<dbReference type="InterPro" id="IPR006575">
    <property type="entry name" value="RWD_dom"/>
</dbReference>
<dbReference type="CDD" id="cd17917">
    <property type="entry name" value="DEXHc_RHA-like"/>
    <property type="match status" value="1"/>
</dbReference>
<sequence length="1345" mass="155247">MDKRKKFSNTRKSTPTKEVEDNNNKGKNKNKNKNNDNNNGQQQNMTPKKKLFGSWTGKTPLSLLHEHCQKNGWGKPSLNVLKTSGKFQCHITLFKKDQKTGENRRVTFSCDKICDTEQEAKQYCATYTLYRVNSHMPMHRILPPDHSNYWHELDEKRKENKENGNDKPYLYLADPFEARNVLAKIKNEKVAEHEKKQEERQKRRDQLPKLHISPDLRQRIEDLIRENKLDISEFATGKSSNNNDDDEEKELNVQDRRKIMKSLIKKGFREANVKEALKFTTNYKDALNWLIINLPEDVLPEQFATKVSTSQINLVQRNTKATSLKNEYMYNRITSLGYLQEKTEELLEKYDYDEYETMIELYYDYITRNGVETTTMESDYSQEEIDGMKNDEVFVLQSTYDTQFSQPNEQTLSVIITNIKAEGETRLNVHIPKSCNYPFAIPAIAVWNDKIPLYIRKHLMLKLGELASTLLGTCMVFDLVCWLEQNIDDVIKNPPNLVAVYDDKKLVTSSNKKSSKNKKNNNENDKKSDTSKKASKNKKRKMIKNDPEINEQLLNQLKDKEKQSEYIEMLKYREKLPSYKYQDPIIEGLEENQVIIISGETGCGKSTQTPQFILDHYIKSGKGSLCNIYCTQPRRISAMSLAARVAAERNEKVGEGIGYIIRGESVQSKDTHLTFITTGVLLRILLNDPDLNSISHIIVDEVHERNVDTDFLLIFLKELIHRRKDVKVILMSATLNSELFSSYFDDAPIFEIPGFTYPVKEVYLEDIYELIEFEPKYEPSKKEKNLTKEDEEMWAKYYSSRGYNSNTLRKIQRYDKESMKTSSNNIINYELIGKIVEYICNNESTGDILIFLPGVMEIRKCMETLKGMYIPALEILPLHANLTPTEQYKVFKEFKNKRKVIVSTNVAETSVTIDGITHVIDSGRVKEMKYNVSQSMMTLVEEWASRASCKQRRGRAGRTQPGTCYKVFTHRTEEVLMLETTEPEILRTPLDQLCLQIKAMGIKDVVDFLLKAIDPPAFANIDMSIKNLKEIKALDANEKLTPMGYHMSTIPADLRIGKTLLYGCILQCIDPILTICSALSCKSPFVMPIDHREEVELIKKNFDIEKSDLLTDYNAFNQWYEIHKTGTKSEERAFCEENFLSINTLYSILSLKKQYYQNLKDIGFINDSVNEHSNEYPIIKAALVAGMYPNILKVKHPETNYIETLQGNVARDFEAKNIKLYSKNDGRLFIHPSSVNFSVNKFEDGFLLYFNKVQTTKAYVRDSTMVSAYPIFLFGGDISTDLEGSIASVDNCFHVKAFPRISVLMNGLRKLLDRVLIEKVKKVNLDISNNDAIKLIIEILNRNGE</sequence>
<evidence type="ECO:0000259" key="10">
    <source>
        <dbReference type="PROSITE" id="PS51192"/>
    </source>
</evidence>
<dbReference type="InterPro" id="IPR001650">
    <property type="entry name" value="Helicase_C-like"/>
</dbReference>
<dbReference type="Proteomes" id="UP000193944">
    <property type="component" value="Unassembled WGS sequence"/>
</dbReference>
<feature type="domain" description="Helicase ATP-binding" evidence="10">
    <location>
        <begin position="586"/>
        <end position="753"/>
    </location>
</feature>
<keyword evidence="6" id="KW-0694">RNA-binding</keyword>
<feature type="region of interest" description="Disordered" evidence="8">
    <location>
        <begin position="1"/>
        <end position="51"/>
    </location>
</feature>
<comment type="caution">
    <text evidence="12">The sequence shown here is derived from an EMBL/GenBank/DDBJ whole genome shotgun (WGS) entry which is preliminary data.</text>
</comment>
<evidence type="ECO:0000313" key="12">
    <source>
        <dbReference type="EMBL" id="ORX84026.1"/>
    </source>
</evidence>
<dbReference type="InterPro" id="IPR011545">
    <property type="entry name" value="DEAD/DEAH_box_helicase_dom"/>
</dbReference>
<dbReference type="InterPro" id="IPR056890">
    <property type="entry name" value="UBA_DHX29-like"/>
</dbReference>
<keyword evidence="4" id="KW-0347">Helicase</keyword>
<gene>
    <name evidence="12" type="ORF">BCR32DRAFT_291611</name>
</gene>
<dbReference type="OrthoDB" id="5600252at2759"/>
<evidence type="ECO:0000259" key="11">
    <source>
        <dbReference type="PROSITE" id="PS51194"/>
    </source>
</evidence>
<dbReference type="PROSITE" id="PS51194">
    <property type="entry name" value="HELICASE_CTER"/>
    <property type="match status" value="1"/>
</dbReference>
<dbReference type="EC" id="3.6.4.13" evidence="1"/>
<dbReference type="PANTHER" id="PTHR18934:SF145">
    <property type="entry name" value="ATP-DEPENDENT RNA HELICASE DHX57-RELATED"/>
    <property type="match status" value="1"/>
</dbReference>
<dbReference type="EMBL" id="MCFG01000060">
    <property type="protein sequence ID" value="ORX84026.1"/>
    <property type="molecule type" value="Genomic_DNA"/>
</dbReference>
<dbReference type="PROSITE" id="PS50908">
    <property type="entry name" value="RWD"/>
    <property type="match status" value="1"/>
</dbReference>
<dbReference type="Gene3D" id="3.30.160.20">
    <property type="match status" value="1"/>
</dbReference>
<feature type="domain" description="Helicase C-terminal" evidence="11">
    <location>
        <begin position="834"/>
        <end position="1001"/>
    </location>
</feature>
<proteinExistence type="inferred from homology"/>
<dbReference type="CDD" id="cd19872">
    <property type="entry name" value="DSRM_A1CF-like"/>
    <property type="match status" value="1"/>
</dbReference>
<dbReference type="InterPro" id="IPR056328">
    <property type="entry name" value="DSRM_DHX29"/>
</dbReference>
<dbReference type="FunFam" id="1.20.120.1080:FF:000002">
    <property type="entry name" value="Putative ATP-dependent RNA helicase DHX36"/>
    <property type="match status" value="1"/>
</dbReference>
<dbReference type="GO" id="GO:1990904">
    <property type="term" value="C:ribonucleoprotein complex"/>
    <property type="evidence" value="ECO:0007669"/>
    <property type="project" value="UniProtKB-ARBA"/>
</dbReference>
<dbReference type="PANTHER" id="PTHR18934">
    <property type="entry name" value="ATP-DEPENDENT RNA HELICASE"/>
    <property type="match status" value="1"/>
</dbReference>
<keyword evidence="13" id="KW-1185">Reference proteome</keyword>
<evidence type="ECO:0000259" key="9">
    <source>
        <dbReference type="PROSITE" id="PS50908"/>
    </source>
</evidence>
<dbReference type="SMART" id="SM00847">
    <property type="entry name" value="HA2"/>
    <property type="match status" value="1"/>
</dbReference>
<evidence type="ECO:0000256" key="8">
    <source>
        <dbReference type="SAM" id="MobiDB-lite"/>
    </source>
</evidence>
<reference evidence="12 13" key="2">
    <citation type="submission" date="2016-08" db="EMBL/GenBank/DDBJ databases">
        <title>Pervasive Adenine N6-methylation of Active Genes in Fungi.</title>
        <authorList>
            <consortium name="DOE Joint Genome Institute"/>
            <person name="Mondo S.J."/>
            <person name="Dannebaum R.O."/>
            <person name="Kuo R.C."/>
            <person name="Labutti K."/>
            <person name="Haridas S."/>
            <person name="Kuo A."/>
            <person name="Salamov A."/>
            <person name="Ahrendt S.R."/>
            <person name="Lipzen A."/>
            <person name="Sullivan W."/>
            <person name="Andreopoulos W.B."/>
            <person name="Clum A."/>
            <person name="Lindquist E."/>
            <person name="Daum C."/>
            <person name="Ramamoorthy G.K."/>
            <person name="Gryganskyi A."/>
            <person name="Culley D."/>
            <person name="Magnuson J.K."/>
            <person name="James T.Y."/>
            <person name="O'Malley M.A."/>
            <person name="Stajich J.E."/>
            <person name="Spatafora J.W."/>
            <person name="Visel A."/>
            <person name="Grigoriev I.V."/>
        </authorList>
    </citation>
    <scope>NUCLEOTIDE SEQUENCE [LARGE SCALE GENOMIC DNA]</scope>
    <source>
        <strain evidence="12 13">S4</strain>
    </source>
</reference>
<feature type="compositionally biased region" description="Basic residues" evidence="8">
    <location>
        <begin position="533"/>
        <end position="542"/>
    </location>
</feature>
<evidence type="ECO:0000256" key="7">
    <source>
        <dbReference type="ARBA" id="ARBA00060772"/>
    </source>
</evidence>
<evidence type="ECO:0000256" key="3">
    <source>
        <dbReference type="ARBA" id="ARBA00022801"/>
    </source>
</evidence>
<dbReference type="PROSITE" id="PS00690">
    <property type="entry name" value="DEAH_ATP_HELICASE"/>
    <property type="match status" value="1"/>
</dbReference>
<feature type="compositionally biased region" description="Basic and acidic residues" evidence="8">
    <location>
        <begin position="520"/>
        <end position="532"/>
    </location>
</feature>
<dbReference type="SUPFAM" id="SSF54768">
    <property type="entry name" value="dsRNA-binding domain-like"/>
    <property type="match status" value="1"/>
</dbReference>
<dbReference type="SMART" id="SM00490">
    <property type="entry name" value="HELICc"/>
    <property type="match status" value="1"/>
</dbReference>
<feature type="region of interest" description="Disordered" evidence="8">
    <location>
        <begin position="189"/>
        <end position="211"/>
    </location>
</feature>
<dbReference type="Gene3D" id="3.40.50.300">
    <property type="entry name" value="P-loop containing nucleotide triphosphate hydrolases"/>
    <property type="match status" value="2"/>
</dbReference>
<evidence type="ECO:0000256" key="5">
    <source>
        <dbReference type="ARBA" id="ARBA00022840"/>
    </source>
</evidence>
<dbReference type="Gene3D" id="1.20.120.1080">
    <property type="match status" value="1"/>
</dbReference>
<feature type="domain" description="RWD" evidence="9">
    <location>
        <begin position="391"/>
        <end position="490"/>
    </location>
</feature>
<accession>A0A1Y1XF32</accession>
<evidence type="ECO:0000256" key="1">
    <source>
        <dbReference type="ARBA" id="ARBA00012552"/>
    </source>
</evidence>
<dbReference type="InterPro" id="IPR048333">
    <property type="entry name" value="HA2_WH"/>
</dbReference>
<dbReference type="SMART" id="SM00487">
    <property type="entry name" value="DEXDc"/>
    <property type="match status" value="1"/>
</dbReference>
<dbReference type="PROSITE" id="PS51192">
    <property type="entry name" value="HELICASE_ATP_BIND_1"/>
    <property type="match status" value="1"/>
</dbReference>